<comment type="pathway">
    <text evidence="3 16">Amino-acid biosynthesis; L-tryptophan biosynthesis; L-tryptophan from chorismate: step 3/5.</text>
</comment>
<dbReference type="SUPFAM" id="SSF51366">
    <property type="entry name" value="Ribulose-phoshate binding barrel"/>
    <property type="match status" value="2"/>
</dbReference>
<comment type="similarity">
    <text evidence="16">Belongs to the TrpF family.</text>
</comment>
<accession>A0A0J8GQY6</accession>
<dbReference type="CDD" id="cd00331">
    <property type="entry name" value="IGPS"/>
    <property type="match status" value="1"/>
</dbReference>
<dbReference type="Pfam" id="PF00697">
    <property type="entry name" value="PRAI"/>
    <property type="match status" value="1"/>
</dbReference>
<dbReference type="NCBIfam" id="NF006945">
    <property type="entry name" value="PRK09427.1"/>
    <property type="match status" value="1"/>
</dbReference>
<evidence type="ECO:0000256" key="14">
    <source>
        <dbReference type="ARBA" id="ARBA00025592"/>
    </source>
</evidence>
<dbReference type="HAMAP" id="MF_00135">
    <property type="entry name" value="PRAI"/>
    <property type="match status" value="1"/>
</dbReference>
<evidence type="ECO:0000256" key="13">
    <source>
        <dbReference type="ARBA" id="ARBA00023268"/>
    </source>
</evidence>
<dbReference type="FunFam" id="3.20.20.70:FF:000024">
    <property type="entry name" value="Indole-3-glycerol phosphate synthase"/>
    <property type="match status" value="1"/>
</dbReference>
<dbReference type="UniPathway" id="UPA00035">
    <property type="reaction ID" value="UER00042"/>
</dbReference>
<reference evidence="19 20" key="1">
    <citation type="submission" date="2015-04" db="EMBL/GenBank/DDBJ databases">
        <title>Draft Genome Sequence of the Novel Agar-Digesting Marine Bacterium Q1.</title>
        <authorList>
            <person name="Li Y."/>
            <person name="Li D."/>
            <person name="Chen G."/>
            <person name="Du Z."/>
        </authorList>
    </citation>
    <scope>NUCLEOTIDE SEQUENCE [LARGE SCALE GENOMIC DNA]</scope>
    <source>
        <strain evidence="19 20">Q1</strain>
    </source>
</reference>
<keyword evidence="8 15" id="KW-0210">Decarboxylase</keyword>
<keyword evidence="7 15" id="KW-0028">Amino-acid biosynthesis</keyword>
<proteinExistence type="inferred from homology"/>
<dbReference type="InterPro" id="IPR011060">
    <property type="entry name" value="RibuloseP-bd_barrel"/>
</dbReference>
<comment type="catalytic activity">
    <reaction evidence="1 16">
        <text>N-(5-phospho-beta-D-ribosyl)anthranilate = 1-(2-carboxyphenylamino)-1-deoxy-D-ribulose 5-phosphate</text>
        <dbReference type="Rhea" id="RHEA:21540"/>
        <dbReference type="ChEBI" id="CHEBI:18277"/>
        <dbReference type="ChEBI" id="CHEBI:58613"/>
        <dbReference type="EC" id="5.3.1.24"/>
    </reaction>
</comment>
<keyword evidence="20" id="KW-1185">Reference proteome</keyword>
<comment type="pathway">
    <text evidence="4 15">Amino-acid biosynthesis; L-tryptophan biosynthesis; L-tryptophan from chorismate: step 4/5.</text>
</comment>
<feature type="domain" description="N-(5'phosphoribosyl) anthranilate isomerase (PRAI)" evidence="18">
    <location>
        <begin position="261"/>
        <end position="454"/>
    </location>
</feature>
<keyword evidence="11 16" id="KW-0413">Isomerase</keyword>
<evidence type="ECO:0000256" key="7">
    <source>
        <dbReference type="ARBA" id="ARBA00022605"/>
    </source>
</evidence>
<evidence type="ECO:0000256" key="12">
    <source>
        <dbReference type="ARBA" id="ARBA00023239"/>
    </source>
</evidence>
<dbReference type="RefSeq" id="WP_048691931.1">
    <property type="nucleotide sequence ID" value="NZ_KQ130489.1"/>
</dbReference>
<dbReference type="PATRIC" id="fig|1513271.3.peg.1906"/>
<evidence type="ECO:0000256" key="9">
    <source>
        <dbReference type="ARBA" id="ARBA00022822"/>
    </source>
</evidence>
<comment type="similarity">
    <text evidence="15">Belongs to the TrpC family.</text>
</comment>
<evidence type="ECO:0000256" key="1">
    <source>
        <dbReference type="ARBA" id="ARBA00001164"/>
    </source>
</evidence>
<sequence length="461" mass="50643">MANVLEKICADKAQELIQQKLDMPLDTFIDGLTKSDRSLFDNLSKPEAGFILECKKASPSKGLIRPVFDLDEIISAYQPYAAGISVLTDKKYFQGDHKYLQYVRERVTQPCICKDFFIEPYQVHLARYYGADVILLMLSVLNDEQYIELAELANFYALDILTEVSNQEELDRAITLKAKIIGINNRNLRDLSTNLETTKQLAPLIREKCPKDTVVVSESGIYTHDHVSELSNFADGFLVGSSIMAQADLPKAVHKLIVGENKVCGLKTPQSAQLAKQAGAVYGGLIFVEKSPRCVDEASAKTIIEAEPELEYVGVFVNAPVLKIADTVKALNLAAVQLHGDEDQGYIDKLKTKLADSVQIWKAHNIAESALSQLDKIDRWLLDSGNSQNRGGTGEAFDWQLIKTCNNKIPFMLAGGITPDNAKQAAKLGAIGLDLNSGVEDSPGIKSASKLSAAFAALRKY</sequence>
<dbReference type="InterPro" id="IPR045186">
    <property type="entry name" value="Indole-3-glycerol_P_synth"/>
</dbReference>
<dbReference type="Proteomes" id="UP000037600">
    <property type="component" value="Unassembled WGS sequence"/>
</dbReference>
<dbReference type="EMBL" id="LAZL01000012">
    <property type="protein sequence ID" value="KMT65245.1"/>
    <property type="molecule type" value="Genomic_DNA"/>
</dbReference>
<evidence type="ECO:0000256" key="2">
    <source>
        <dbReference type="ARBA" id="ARBA00001633"/>
    </source>
</evidence>
<evidence type="ECO:0000256" key="16">
    <source>
        <dbReference type="HAMAP-Rule" id="MF_00135"/>
    </source>
</evidence>
<evidence type="ECO:0000256" key="3">
    <source>
        <dbReference type="ARBA" id="ARBA00004664"/>
    </source>
</evidence>
<comment type="function">
    <text evidence="14">Bifunctional enzyme that catalyzes two sequential steps of tryptophan biosynthetic pathway. The first reaction is catalyzed by the isomerase, coded by the TrpF domain; the second reaction is catalyzed by the synthase, coded by the TrpC domain.</text>
</comment>
<keyword evidence="13" id="KW-0511">Multifunctional enzyme</keyword>
<dbReference type="CDD" id="cd00405">
    <property type="entry name" value="PRAI"/>
    <property type="match status" value="1"/>
</dbReference>
<dbReference type="PROSITE" id="PS00614">
    <property type="entry name" value="IGPS"/>
    <property type="match status" value="1"/>
</dbReference>
<dbReference type="Pfam" id="PF00218">
    <property type="entry name" value="IGPS"/>
    <property type="match status" value="1"/>
</dbReference>
<comment type="similarity">
    <text evidence="5">In the N-terminal section; belongs to the TrpC family.</text>
</comment>
<dbReference type="Gene3D" id="3.20.20.70">
    <property type="entry name" value="Aldolase class I"/>
    <property type="match status" value="2"/>
</dbReference>
<keyword evidence="9 15" id="KW-0822">Tryptophan biosynthesis</keyword>
<evidence type="ECO:0000256" key="15">
    <source>
        <dbReference type="HAMAP-Rule" id="MF_00134"/>
    </source>
</evidence>
<comment type="similarity">
    <text evidence="6">In the C-terminal section; belongs to the TrpF family.</text>
</comment>
<evidence type="ECO:0000256" key="11">
    <source>
        <dbReference type="ARBA" id="ARBA00023235"/>
    </source>
</evidence>
<dbReference type="EC" id="4.1.1.48" evidence="15"/>
<dbReference type="HAMAP" id="MF_00134_B">
    <property type="entry name" value="IGPS_B"/>
    <property type="match status" value="1"/>
</dbReference>
<evidence type="ECO:0000313" key="19">
    <source>
        <dbReference type="EMBL" id="KMT65245.1"/>
    </source>
</evidence>
<dbReference type="OrthoDB" id="9804217at2"/>
<dbReference type="InterPro" id="IPR001468">
    <property type="entry name" value="Indole-3-GlycerolPSynthase_CS"/>
</dbReference>
<name>A0A0J8GQY6_9ALTE</name>
<dbReference type="GO" id="GO:0004425">
    <property type="term" value="F:indole-3-glycerol-phosphate synthase activity"/>
    <property type="evidence" value="ECO:0007669"/>
    <property type="project" value="UniProtKB-UniRule"/>
</dbReference>
<feature type="domain" description="Indole-3-glycerol phosphate synthase" evidence="17">
    <location>
        <begin position="5"/>
        <end position="256"/>
    </location>
</feature>
<dbReference type="InterPro" id="IPR013798">
    <property type="entry name" value="Indole-3-glycerol_P_synth_dom"/>
</dbReference>
<dbReference type="EC" id="5.3.1.24" evidence="16"/>
<evidence type="ECO:0000256" key="6">
    <source>
        <dbReference type="ARBA" id="ARBA00009847"/>
    </source>
</evidence>
<evidence type="ECO:0000259" key="18">
    <source>
        <dbReference type="Pfam" id="PF00697"/>
    </source>
</evidence>
<keyword evidence="12 15" id="KW-0456">Lyase</keyword>
<comment type="catalytic activity">
    <reaction evidence="2 15">
        <text>1-(2-carboxyphenylamino)-1-deoxy-D-ribulose 5-phosphate + H(+) = (1S,2R)-1-C-(indol-3-yl)glycerol 3-phosphate + CO2 + H2O</text>
        <dbReference type="Rhea" id="RHEA:23476"/>
        <dbReference type="ChEBI" id="CHEBI:15377"/>
        <dbReference type="ChEBI" id="CHEBI:15378"/>
        <dbReference type="ChEBI" id="CHEBI:16526"/>
        <dbReference type="ChEBI" id="CHEBI:58613"/>
        <dbReference type="ChEBI" id="CHEBI:58866"/>
        <dbReference type="EC" id="4.1.1.48"/>
    </reaction>
</comment>
<keyword evidence="10 15" id="KW-0057">Aromatic amino acid biosynthesis</keyword>
<evidence type="ECO:0000256" key="5">
    <source>
        <dbReference type="ARBA" id="ARBA00007902"/>
    </source>
</evidence>
<evidence type="ECO:0000256" key="4">
    <source>
        <dbReference type="ARBA" id="ARBA00004696"/>
    </source>
</evidence>
<dbReference type="STRING" id="1513271.XM47_09380"/>
<dbReference type="GO" id="GO:0000162">
    <property type="term" value="P:L-tryptophan biosynthetic process"/>
    <property type="evidence" value="ECO:0007669"/>
    <property type="project" value="UniProtKB-UniRule"/>
</dbReference>
<organism evidence="19 20">
    <name type="scientific">Catenovulum maritimum</name>
    <dbReference type="NCBI Taxonomy" id="1513271"/>
    <lineage>
        <taxon>Bacteria</taxon>
        <taxon>Pseudomonadati</taxon>
        <taxon>Pseudomonadota</taxon>
        <taxon>Gammaproteobacteria</taxon>
        <taxon>Alteromonadales</taxon>
        <taxon>Alteromonadaceae</taxon>
        <taxon>Catenovulum</taxon>
    </lineage>
</organism>
<dbReference type="InterPro" id="IPR013785">
    <property type="entry name" value="Aldolase_TIM"/>
</dbReference>
<evidence type="ECO:0000313" key="20">
    <source>
        <dbReference type="Proteomes" id="UP000037600"/>
    </source>
</evidence>
<dbReference type="InterPro" id="IPR001240">
    <property type="entry name" value="PRAI_dom"/>
</dbReference>
<dbReference type="PANTHER" id="PTHR22854:SF2">
    <property type="entry name" value="INDOLE-3-GLYCEROL-PHOSPHATE SYNTHASE"/>
    <property type="match status" value="1"/>
</dbReference>
<dbReference type="PANTHER" id="PTHR22854">
    <property type="entry name" value="TRYPTOPHAN BIOSYNTHESIS PROTEIN"/>
    <property type="match status" value="1"/>
</dbReference>
<dbReference type="GO" id="GO:0004640">
    <property type="term" value="F:phosphoribosylanthranilate isomerase activity"/>
    <property type="evidence" value="ECO:0007669"/>
    <property type="project" value="UniProtKB-UniRule"/>
</dbReference>
<gene>
    <name evidence="15" type="primary">trpC</name>
    <name evidence="16" type="synonym">trpF</name>
    <name evidence="19" type="ORF">XM47_09380</name>
</gene>
<evidence type="ECO:0000256" key="8">
    <source>
        <dbReference type="ARBA" id="ARBA00022793"/>
    </source>
</evidence>
<comment type="caution">
    <text evidence="19">The sequence shown here is derived from an EMBL/GenBank/DDBJ whole genome shotgun (WGS) entry which is preliminary data.</text>
</comment>
<evidence type="ECO:0000259" key="17">
    <source>
        <dbReference type="Pfam" id="PF00218"/>
    </source>
</evidence>
<protein>
    <recommendedName>
        <fullName evidence="15 16">Multifunctional fusion protein</fullName>
    </recommendedName>
    <domain>
        <recommendedName>
            <fullName evidence="15">Indole-3-glycerol phosphate synthase</fullName>
            <shortName evidence="15">IGPS</shortName>
            <ecNumber evidence="15">4.1.1.48</ecNumber>
        </recommendedName>
    </domain>
    <domain>
        <recommendedName>
            <fullName evidence="16">N-(5'-phosphoribosyl)anthranilate isomerase</fullName>
            <shortName evidence="16">PRAI</shortName>
            <ecNumber evidence="16">5.3.1.24</ecNumber>
        </recommendedName>
    </domain>
</protein>
<dbReference type="AlphaFoldDB" id="A0A0J8GQY6"/>
<evidence type="ECO:0000256" key="10">
    <source>
        <dbReference type="ARBA" id="ARBA00023141"/>
    </source>
</evidence>